<evidence type="ECO:0000313" key="1">
    <source>
        <dbReference type="EMBL" id="MDY0745362.1"/>
    </source>
</evidence>
<organism evidence="1 2">
    <name type="scientific">Roseateles agri</name>
    <dbReference type="NCBI Taxonomy" id="3098619"/>
    <lineage>
        <taxon>Bacteria</taxon>
        <taxon>Pseudomonadati</taxon>
        <taxon>Pseudomonadota</taxon>
        <taxon>Betaproteobacteria</taxon>
        <taxon>Burkholderiales</taxon>
        <taxon>Sphaerotilaceae</taxon>
        <taxon>Roseateles</taxon>
    </lineage>
</organism>
<reference evidence="1 2" key="1">
    <citation type="submission" date="2023-11" db="EMBL/GenBank/DDBJ databases">
        <title>Paucibacter sp. nov., isolated from fresh soil in Korea.</title>
        <authorList>
            <person name="Le N.T.T."/>
        </authorList>
    </citation>
    <scope>NUCLEOTIDE SEQUENCE [LARGE SCALE GENOMIC DNA]</scope>
    <source>
        <strain evidence="1 2">R3-3</strain>
    </source>
</reference>
<accession>A0ABU5DJS9</accession>
<sequence>MNDYQAFAAKEAEHLLTLMEQVAKQDPGVEKLLNAMRPDVEKLIHGLEPLPSRVLDGWSYYFSPDGPHNIFDGHRELAQAEADLAFAVRRGSFEAYDAAVRMFESFR</sequence>
<keyword evidence="2" id="KW-1185">Reference proteome</keyword>
<proteinExistence type="predicted"/>
<gene>
    <name evidence="1" type="ORF">SNE35_12645</name>
</gene>
<comment type="caution">
    <text evidence="1">The sequence shown here is derived from an EMBL/GenBank/DDBJ whole genome shotgun (WGS) entry which is preliminary data.</text>
</comment>
<dbReference type="RefSeq" id="WP_320423271.1">
    <property type="nucleotide sequence ID" value="NZ_JAXCLA010000004.1"/>
</dbReference>
<dbReference type="Proteomes" id="UP001285263">
    <property type="component" value="Unassembled WGS sequence"/>
</dbReference>
<protein>
    <submittedName>
        <fullName evidence="1">Uncharacterized protein</fullName>
    </submittedName>
</protein>
<dbReference type="EMBL" id="JAXCLA010000004">
    <property type="protein sequence ID" value="MDY0745362.1"/>
    <property type="molecule type" value="Genomic_DNA"/>
</dbReference>
<name>A0ABU5DJS9_9BURK</name>
<evidence type="ECO:0000313" key="2">
    <source>
        <dbReference type="Proteomes" id="UP001285263"/>
    </source>
</evidence>